<proteinExistence type="predicted"/>
<protein>
    <submittedName>
        <fullName evidence="2">Uncharacterized protein</fullName>
    </submittedName>
</protein>
<dbReference type="Proteomes" id="UP000175691">
    <property type="component" value="Unassembled WGS sequence"/>
</dbReference>
<evidence type="ECO:0000313" key="2">
    <source>
        <dbReference type="EMBL" id="OFC70675.1"/>
    </source>
</evidence>
<feature type="transmembrane region" description="Helical" evidence="1">
    <location>
        <begin position="20"/>
        <end position="36"/>
    </location>
</feature>
<reference evidence="2 3" key="1">
    <citation type="submission" date="2016-08" db="EMBL/GenBank/DDBJ databases">
        <authorList>
            <person name="Seilhamer J.J."/>
        </authorList>
    </citation>
    <scope>NUCLEOTIDE SEQUENCE [LARGE SCALE GENOMIC DNA]</scope>
    <source>
        <strain evidence="2 3">KCTC 42603</strain>
    </source>
</reference>
<keyword evidence="1" id="KW-0812">Transmembrane</keyword>
<keyword evidence="3" id="KW-1185">Reference proteome</keyword>
<dbReference type="AlphaFoldDB" id="A0A1E7ZAW3"/>
<comment type="caution">
    <text evidence="2">The sequence shown here is derived from an EMBL/GenBank/DDBJ whole genome shotgun (WGS) entry which is preliminary data.</text>
</comment>
<organism evidence="2 3">
    <name type="scientific">Alteromonas confluentis</name>
    <dbReference type="NCBI Taxonomy" id="1656094"/>
    <lineage>
        <taxon>Bacteria</taxon>
        <taxon>Pseudomonadati</taxon>
        <taxon>Pseudomonadota</taxon>
        <taxon>Gammaproteobacteria</taxon>
        <taxon>Alteromonadales</taxon>
        <taxon>Alteromonadaceae</taxon>
        <taxon>Alteromonas/Salinimonas group</taxon>
        <taxon>Alteromonas</taxon>
    </lineage>
</organism>
<evidence type="ECO:0000256" key="1">
    <source>
        <dbReference type="SAM" id="Phobius"/>
    </source>
</evidence>
<name>A0A1E7ZAW3_9ALTE</name>
<feature type="transmembrane region" description="Helical" evidence="1">
    <location>
        <begin position="65"/>
        <end position="82"/>
    </location>
</feature>
<evidence type="ECO:0000313" key="3">
    <source>
        <dbReference type="Proteomes" id="UP000175691"/>
    </source>
</evidence>
<gene>
    <name evidence="2" type="ORF">BFC18_12130</name>
</gene>
<dbReference type="EMBL" id="MDHN01000027">
    <property type="protein sequence ID" value="OFC70675.1"/>
    <property type="molecule type" value="Genomic_DNA"/>
</dbReference>
<accession>A0A1E7ZAW3</accession>
<sequence length="96" mass="11071">MFAIMFMLFFKAGYISQPVAPYIAFGGAFIWFLLLTGKEYRKYYFVFIPALALVCIIIGGLRGLLLASFISFTLFFISMWLGKRSYEKQKGISHSW</sequence>
<feature type="transmembrane region" description="Helical" evidence="1">
    <location>
        <begin position="43"/>
        <end position="59"/>
    </location>
</feature>
<keyword evidence="1" id="KW-0472">Membrane</keyword>
<keyword evidence="1" id="KW-1133">Transmembrane helix</keyword>